<evidence type="ECO:0000256" key="1">
    <source>
        <dbReference type="SAM" id="Phobius"/>
    </source>
</evidence>
<dbReference type="Pfam" id="PF00429">
    <property type="entry name" value="TLV_coat"/>
    <property type="match status" value="1"/>
</dbReference>
<reference evidence="2" key="4">
    <citation type="submission" date="2025-09" db="UniProtKB">
        <authorList>
            <consortium name="Ensembl"/>
        </authorList>
    </citation>
    <scope>IDENTIFICATION</scope>
    <source>
        <strain evidence="2">HNI</strain>
    </source>
</reference>
<dbReference type="Gene3D" id="1.10.287.210">
    <property type="match status" value="1"/>
</dbReference>
<dbReference type="Proteomes" id="UP000265180">
    <property type="component" value="Chromosome 9"/>
</dbReference>
<reference evidence="2" key="3">
    <citation type="submission" date="2025-08" db="UniProtKB">
        <authorList>
            <consortium name="Ensembl"/>
        </authorList>
    </citation>
    <scope>IDENTIFICATION</scope>
    <source>
        <strain evidence="2">HNI</strain>
    </source>
</reference>
<organism evidence="2 3">
    <name type="scientific">Oryzias latipes</name>
    <name type="common">Japanese rice fish</name>
    <name type="synonym">Japanese killifish</name>
    <dbReference type="NCBI Taxonomy" id="8090"/>
    <lineage>
        <taxon>Eukaryota</taxon>
        <taxon>Metazoa</taxon>
        <taxon>Chordata</taxon>
        <taxon>Craniata</taxon>
        <taxon>Vertebrata</taxon>
        <taxon>Euteleostomi</taxon>
        <taxon>Actinopterygii</taxon>
        <taxon>Neopterygii</taxon>
        <taxon>Teleostei</taxon>
        <taxon>Neoteleostei</taxon>
        <taxon>Acanthomorphata</taxon>
        <taxon>Ovalentaria</taxon>
        <taxon>Atherinomorphae</taxon>
        <taxon>Beloniformes</taxon>
        <taxon>Adrianichthyidae</taxon>
        <taxon>Oryziinae</taxon>
        <taxon>Oryzias</taxon>
    </lineage>
</organism>
<evidence type="ECO:0000313" key="3">
    <source>
        <dbReference type="Proteomes" id="UP000265180"/>
    </source>
</evidence>
<feature type="transmembrane region" description="Helical" evidence="1">
    <location>
        <begin position="580"/>
        <end position="602"/>
    </location>
</feature>
<dbReference type="PANTHER" id="PTHR10424:SF80">
    <property type="entry name" value="ENVELOPE GLYCOPROTEIN"/>
    <property type="match status" value="1"/>
</dbReference>
<evidence type="ECO:0000313" key="2">
    <source>
        <dbReference type="Ensembl" id="ENSORLP00020008840.1"/>
    </source>
</evidence>
<keyword evidence="1" id="KW-0812">Transmembrane</keyword>
<protein>
    <submittedName>
        <fullName evidence="2">Uncharacterized protein</fullName>
    </submittedName>
</protein>
<proteinExistence type="predicted"/>
<reference evidence="2 3" key="2">
    <citation type="submission" date="2017-04" db="EMBL/GenBank/DDBJ databases">
        <title>CpG methylation of centromeres and impact of large insertions on vertebrate speciation.</title>
        <authorList>
            <person name="Ichikawa K."/>
            <person name="Yoshimura J."/>
            <person name="Morishita S."/>
        </authorList>
    </citation>
    <scope>NUCLEOTIDE SEQUENCE</scope>
    <source>
        <strain evidence="2 3">HNI</strain>
    </source>
</reference>
<keyword evidence="1" id="KW-1133">Transmembrane helix</keyword>
<accession>A0A3P9KKG0</accession>
<dbReference type="AlphaFoldDB" id="A0A3P9KKG0"/>
<dbReference type="Ensembl" id="ENSORLT00020000508.1">
    <property type="protein sequence ID" value="ENSORLP00020008840.1"/>
    <property type="gene ID" value="ENSORLG00020009733.1"/>
</dbReference>
<sequence>MAEENPLNPENTTPIFDLRLSKLNHSAVPGYNGKVKNVTLSLVRRQRSVTDRCSEQRAYLFGNQICIPGDTITTVVVPLTALNKGNYDKYRNRYAINGDYYANRYWYMTNDHAVKDWNTLVADESNVWKHVGTTRAARYQKTKISMSKRNGNLIVRFDLTKGHLDPTGEPDSCWMFLLWAYSSTAADIDFKFIVCEGHDIDHKPILSKGAISGGVHFQNPKPPTDEVFQQIKGISGLNNNWLLMVEQTANATNTDCVVCMGPRPMLRIIPAIIPMSCVIEVMSSTNPNNNCSFWDLVFPLTTAEKEKPTFSKKVAPGNFTCINRIGTGVQLGKLNRSSCQNVVIMQNDFIPLSRGDIWWWCGDDRLFDRLPRGVTGYCALVTLLLPVSVIPITVDGLVDKLSGIDPHRWSPRHKRDVWLTETDPTYIDAIGVPRGVPDEYKLVNQVAAGWESSICWWCTINKNVDRINYIHYNVQKLGNWTQKGFEAVHEQLSATSIMAFQNRIALDMLLAEKGGVCTMFGEQCCSFIPNNTAADGSLTKAIEGLRTLNGKMKDHSGVDTAMWDSWLGVFGKYRSLVASALVSIAVFMAILTLCGCCCIPCLRSLCNRLITTAVTPEETQLHPLLKVMQSVKELHSNQSVLFC</sequence>
<dbReference type="InterPro" id="IPR018154">
    <property type="entry name" value="TLV/ENV_coat_polyprotein"/>
</dbReference>
<dbReference type="PANTHER" id="PTHR10424">
    <property type="entry name" value="VIRAL ENVELOPE PROTEIN"/>
    <property type="match status" value="1"/>
</dbReference>
<name>A0A3P9KKG0_ORYLA</name>
<dbReference type="CDD" id="cd09951">
    <property type="entry name" value="HERV-Rb-like_HR1-HR2"/>
    <property type="match status" value="1"/>
</dbReference>
<keyword evidence="1" id="KW-0472">Membrane</keyword>
<dbReference type="SUPFAM" id="SSF58069">
    <property type="entry name" value="Virus ectodomain"/>
    <property type="match status" value="1"/>
</dbReference>
<reference key="1">
    <citation type="journal article" date="2007" name="Nature">
        <title>The medaka draft genome and insights into vertebrate genome evolution.</title>
        <authorList>
            <person name="Kasahara M."/>
            <person name="Naruse K."/>
            <person name="Sasaki S."/>
            <person name="Nakatani Y."/>
            <person name="Qu W."/>
            <person name="Ahsan B."/>
            <person name="Yamada T."/>
            <person name="Nagayasu Y."/>
            <person name="Doi K."/>
            <person name="Kasai Y."/>
            <person name="Jindo T."/>
            <person name="Kobayashi D."/>
            <person name="Shimada A."/>
            <person name="Toyoda A."/>
            <person name="Kuroki Y."/>
            <person name="Fujiyama A."/>
            <person name="Sasaki T."/>
            <person name="Shimizu A."/>
            <person name="Asakawa S."/>
            <person name="Shimizu N."/>
            <person name="Hashimoto S."/>
            <person name="Yang J."/>
            <person name="Lee Y."/>
            <person name="Matsushima K."/>
            <person name="Sugano S."/>
            <person name="Sakaizumi M."/>
            <person name="Narita T."/>
            <person name="Ohishi K."/>
            <person name="Haga S."/>
            <person name="Ohta F."/>
            <person name="Nomoto H."/>
            <person name="Nogata K."/>
            <person name="Morishita T."/>
            <person name="Endo T."/>
            <person name="Shin-I T."/>
            <person name="Takeda H."/>
            <person name="Morishita S."/>
            <person name="Kohara Y."/>
        </authorList>
    </citation>
    <scope>NUCLEOTIDE SEQUENCE [LARGE SCALE GENOMIC DNA]</scope>
    <source>
        <strain>Hd-rR</strain>
    </source>
</reference>